<evidence type="ECO:0000313" key="4">
    <source>
        <dbReference type="Proteomes" id="UP000215459"/>
    </source>
</evidence>
<comment type="caution">
    <text evidence="3">The sequence shown here is derived from an EMBL/GenBank/DDBJ whole genome shotgun (WGS) entry which is preliminary data.</text>
</comment>
<dbReference type="AlphaFoldDB" id="A0A235B2T4"/>
<feature type="domain" description="CRISPR type III-associated protein" evidence="2">
    <location>
        <begin position="23"/>
        <end position="175"/>
    </location>
</feature>
<evidence type="ECO:0000256" key="1">
    <source>
        <dbReference type="ARBA" id="ARBA00023118"/>
    </source>
</evidence>
<organism evidence="3 4">
    <name type="scientific">Paludifilum halophilum</name>
    <dbReference type="NCBI Taxonomy" id="1642702"/>
    <lineage>
        <taxon>Bacteria</taxon>
        <taxon>Bacillati</taxon>
        <taxon>Bacillota</taxon>
        <taxon>Bacilli</taxon>
        <taxon>Bacillales</taxon>
        <taxon>Thermoactinomycetaceae</taxon>
        <taxon>Paludifilum</taxon>
    </lineage>
</organism>
<keyword evidence="4" id="KW-1185">Reference proteome</keyword>
<dbReference type="Pfam" id="PF03787">
    <property type="entry name" value="RAMPs"/>
    <property type="match status" value="1"/>
</dbReference>
<dbReference type="Proteomes" id="UP000215459">
    <property type="component" value="Unassembled WGS sequence"/>
</dbReference>
<sequence length="360" mass="40870">MLNEFMGERDGGGFVKDSLTVQFQTVTPMFLSGADQRKAEIRIPSLKGALRFWYRAVDPDYIRHEPILFGNGGKGGGQSRFWMKLNTPMRPQSEEWDKSKGQKPGLAYLSFSLGQGRKYLFPRKESVEITICRRRIASDSREAYEADWKRLMAAVWLLGHVGGLGARSRRGFGSFALKGMESDSEELKQILHLPVAHREKTPQAWMHGFQDGLQQIRDGFPGRPTADHTVIDRNSTFHLHPEGFATWDEAMNYMGILLQNNRKKDTGQGRWSHAASFGMPLMIKNRGTYKPKGYERHASPVWMRVVRIGDTYHPFIAVLSTFSELTAVGNKKEKLSVSIREAMKDFRQSLKESDLLEGGL</sequence>
<accession>A0A235B2T4</accession>
<dbReference type="NCBIfam" id="TIGR01894">
    <property type="entry name" value="cas_TM1795_cmr1"/>
    <property type="match status" value="1"/>
</dbReference>
<name>A0A235B2T4_9BACL</name>
<proteinExistence type="predicted"/>
<protein>
    <submittedName>
        <fullName evidence="3">Type III-B CRISPR module RAMP protein Cmr1</fullName>
    </submittedName>
</protein>
<reference evidence="3 4" key="1">
    <citation type="submission" date="2017-07" db="EMBL/GenBank/DDBJ databases">
        <title>The genome sequence of Paludifilum halophilum highlights mechanisms for microbial adaptation to high salt environemnts.</title>
        <authorList>
            <person name="Belbahri L."/>
        </authorList>
    </citation>
    <scope>NUCLEOTIDE SEQUENCE [LARGE SCALE GENOMIC DNA]</scope>
    <source>
        <strain evidence="3 4">DSM 102817</strain>
    </source>
</reference>
<dbReference type="GO" id="GO:0051607">
    <property type="term" value="P:defense response to virus"/>
    <property type="evidence" value="ECO:0007669"/>
    <property type="project" value="UniProtKB-KW"/>
</dbReference>
<dbReference type="OrthoDB" id="190500at2"/>
<keyword evidence="1" id="KW-0051">Antiviral defense</keyword>
<dbReference type="InterPro" id="IPR007522">
    <property type="entry name" value="CRISPR-assoc_prot_TM1795"/>
</dbReference>
<dbReference type="EMBL" id="NOWF01000011">
    <property type="protein sequence ID" value="OYD06593.1"/>
    <property type="molecule type" value="Genomic_DNA"/>
</dbReference>
<gene>
    <name evidence="3" type="primary">cmr1</name>
    <name evidence="3" type="ORF">CHM34_15995</name>
</gene>
<evidence type="ECO:0000259" key="2">
    <source>
        <dbReference type="Pfam" id="PF03787"/>
    </source>
</evidence>
<evidence type="ECO:0000313" key="3">
    <source>
        <dbReference type="EMBL" id="OYD06593.1"/>
    </source>
</evidence>
<dbReference type="InterPro" id="IPR005537">
    <property type="entry name" value="RAMP_III_fam"/>
</dbReference>